<dbReference type="PRINTS" id="PR00038">
    <property type="entry name" value="HTHLUXR"/>
</dbReference>
<dbReference type="PANTHER" id="PTHR44688:SF16">
    <property type="entry name" value="DNA-BINDING TRANSCRIPTIONAL ACTIVATOR DEVR_DOSR"/>
    <property type="match status" value="1"/>
</dbReference>
<evidence type="ECO:0000256" key="3">
    <source>
        <dbReference type="ARBA" id="ARBA00023163"/>
    </source>
</evidence>
<dbReference type="AlphaFoldDB" id="B7T9X4"/>
<keyword evidence="3" id="KW-0804">Transcription</keyword>
<accession>B7T9X4</accession>
<dbReference type="EMBL" id="FJ041297">
    <property type="protein sequence ID" value="ACH69671.1"/>
    <property type="molecule type" value="Genomic_DNA"/>
</dbReference>
<dbReference type="Gene3D" id="3.30.450.80">
    <property type="entry name" value="Transcription factor LuxR-like, autoinducer-binding domain"/>
    <property type="match status" value="1"/>
</dbReference>
<evidence type="ECO:0000313" key="5">
    <source>
        <dbReference type="EMBL" id="ACH69671.1"/>
    </source>
</evidence>
<organism evidence="5">
    <name type="scientific">uncultured Pseudomonadota bacterium</name>
    <dbReference type="NCBI Taxonomy" id="153809"/>
    <lineage>
        <taxon>Bacteria</taxon>
        <taxon>Pseudomonadati</taxon>
        <taxon>Pseudomonadota</taxon>
        <taxon>environmental samples</taxon>
    </lineage>
</organism>
<dbReference type="SUPFAM" id="SSF75516">
    <property type="entry name" value="Pheromone-binding domain of LuxR-like quorum-sensing transcription factors"/>
    <property type="match status" value="1"/>
</dbReference>
<dbReference type="InterPro" id="IPR036693">
    <property type="entry name" value="TF_LuxR_autoind-bd_dom_sf"/>
</dbReference>
<dbReference type="GO" id="GO:0003677">
    <property type="term" value="F:DNA binding"/>
    <property type="evidence" value="ECO:0007669"/>
    <property type="project" value="UniProtKB-KW"/>
</dbReference>
<dbReference type="InterPro" id="IPR036388">
    <property type="entry name" value="WH-like_DNA-bd_sf"/>
</dbReference>
<keyword evidence="2" id="KW-0238">DNA-binding</keyword>
<dbReference type="SMART" id="SM00421">
    <property type="entry name" value="HTH_LUXR"/>
    <property type="match status" value="1"/>
</dbReference>
<sequence length="277" mass="31338">MNQFEVAQGFIEQCRAGAPVDVLARDFQRCTEALGFRHFACCSHVDPLKPPRRAVMLHSYPKEWAQLFSELELFDIDPVFLHASRSLVPFFWDTEAFNDELSPPQQELFNEAGRYGLTRGYTVPIHSVDAPRDFRASCSVVPDSESLEPAAYQAVQLMAFYLYDTASKDAQQKDPPPVQQPLSRRERQCLELAAQGKSDWVSSRILGLSERTVHNHVENAKRRLQVATRMQAVMHALAGQQISLGDVVRRDVRVPAPVEPLRLARETAKSRTKSANY</sequence>
<dbReference type="PANTHER" id="PTHR44688">
    <property type="entry name" value="DNA-BINDING TRANSCRIPTIONAL ACTIVATOR DEVR_DOSR"/>
    <property type="match status" value="1"/>
</dbReference>
<dbReference type="PROSITE" id="PS50043">
    <property type="entry name" value="HTH_LUXR_2"/>
    <property type="match status" value="1"/>
</dbReference>
<dbReference type="GO" id="GO:0006355">
    <property type="term" value="P:regulation of DNA-templated transcription"/>
    <property type="evidence" value="ECO:0007669"/>
    <property type="project" value="InterPro"/>
</dbReference>
<dbReference type="Gene3D" id="1.10.10.10">
    <property type="entry name" value="Winged helix-like DNA-binding domain superfamily/Winged helix DNA-binding domain"/>
    <property type="match status" value="1"/>
</dbReference>
<dbReference type="InterPro" id="IPR000792">
    <property type="entry name" value="Tscrpt_reg_LuxR_C"/>
</dbReference>
<dbReference type="Pfam" id="PF03472">
    <property type="entry name" value="Autoind_bind"/>
    <property type="match status" value="1"/>
</dbReference>
<dbReference type="InterPro" id="IPR016032">
    <property type="entry name" value="Sig_transdc_resp-reg_C-effctor"/>
</dbReference>
<proteinExistence type="predicted"/>
<evidence type="ECO:0000259" key="4">
    <source>
        <dbReference type="PROSITE" id="PS50043"/>
    </source>
</evidence>
<feature type="domain" description="HTH luxR-type" evidence="4">
    <location>
        <begin position="175"/>
        <end position="240"/>
    </location>
</feature>
<dbReference type="CDD" id="cd06170">
    <property type="entry name" value="LuxR_C_like"/>
    <property type="match status" value="1"/>
</dbReference>
<protein>
    <submittedName>
        <fullName evidence="5">LuxR family transcriptional regulator</fullName>
    </submittedName>
</protein>
<evidence type="ECO:0000256" key="1">
    <source>
        <dbReference type="ARBA" id="ARBA00023015"/>
    </source>
</evidence>
<reference evidence="5" key="1">
    <citation type="journal article" date="2010" name="Environ. Microbiol.">
        <title>Identification and characterization of new LuxR/LuxI-type quorum sensing systems from metagenomic libraries.</title>
        <authorList>
            <person name="Hao Y."/>
            <person name="Winans S.C."/>
            <person name="Glick B.R."/>
            <person name="Charles T.C."/>
        </authorList>
    </citation>
    <scope>NUCLEOTIDE SEQUENCE</scope>
</reference>
<dbReference type="Pfam" id="PF00196">
    <property type="entry name" value="GerE"/>
    <property type="match status" value="1"/>
</dbReference>
<dbReference type="SUPFAM" id="SSF46894">
    <property type="entry name" value="C-terminal effector domain of the bipartite response regulators"/>
    <property type="match status" value="1"/>
</dbReference>
<dbReference type="InterPro" id="IPR005143">
    <property type="entry name" value="TF_LuxR_autoind-bd_dom"/>
</dbReference>
<evidence type="ECO:0000256" key="2">
    <source>
        <dbReference type="ARBA" id="ARBA00023125"/>
    </source>
</evidence>
<name>B7T9X4_9PROT</name>
<keyword evidence="1" id="KW-0805">Transcription regulation</keyword>